<dbReference type="Gene3D" id="2.160.20.10">
    <property type="entry name" value="Single-stranded right-handed beta-helix, Pectin lyase-like"/>
    <property type="match status" value="4"/>
</dbReference>
<keyword evidence="2" id="KW-0812">Transmembrane</keyword>
<keyword evidence="5" id="KW-1185">Reference proteome</keyword>
<dbReference type="InterPro" id="IPR006626">
    <property type="entry name" value="PbH1"/>
</dbReference>
<feature type="region of interest" description="Disordered" evidence="1">
    <location>
        <begin position="2736"/>
        <end position="2774"/>
    </location>
</feature>
<feature type="domain" description="Right handed beta helix" evidence="3">
    <location>
        <begin position="558"/>
        <end position="709"/>
    </location>
</feature>
<gene>
    <name evidence="4" type="ORF">TRFO_15083</name>
</gene>
<dbReference type="EMBL" id="MLAK01000353">
    <property type="protein sequence ID" value="OHT14544.1"/>
    <property type="molecule type" value="Genomic_DNA"/>
</dbReference>
<protein>
    <recommendedName>
        <fullName evidence="3">Right handed beta helix domain-containing protein</fullName>
    </recommendedName>
</protein>
<name>A0A1J4KUH3_9EUKA</name>
<comment type="caution">
    <text evidence="4">The sequence shown here is derived from an EMBL/GenBank/DDBJ whole genome shotgun (WGS) entry which is preliminary data.</text>
</comment>
<feature type="compositionally biased region" description="Polar residues" evidence="1">
    <location>
        <begin position="2629"/>
        <end position="2660"/>
    </location>
</feature>
<feature type="domain" description="Right handed beta helix" evidence="3">
    <location>
        <begin position="2323"/>
        <end position="2501"/>
    </location>
</feature>
<reference evidence="4" key="1">
    <citation type="submission" date="2016-10" db="EMBL/GenBank/DDBJ databases">
        <authorList>
            <person name="Benchimol M."/>
            <person name="Almeida L.G."/>
            <person name="Vasconcelos A.T."/>
            <person name="Perreira-Neves A."/>
            <person name="Rosa I.A."/>
            <person name="Tasca T."/>
            <person name="Bogo M.R."/>
            <person name="de Souza W."/>
        </authorList>
    </citation>
    <scope>NUCLEOTIDE SEQUENCE [LARGE SCALE GENOMIC DNA]</scope>
    <source>
        <strain evidence="4">K</strain>
    </source>
</reference>
<keyword evidence="2" id="KW-1133">Transmembrane helix</keyword>
<evidence type="ECO:0000256" key="2">
    <source>
        <dbReference type="SAM" id="Phobius"/>
    </source>
</evidence>
<feature type="compositionally biased region" description="Acidic residues" evidence="1">
    <location>
        <begin position="2750"/>
        <end position="2774"/>
    </location>
</feature>
<evidence type="ECO:0000259" key="3">
    <source>
        <dbReference type="Pfam" id="PF13229"/>
    </source>
</evidence>
<dbReference type="RefSeq" id="XP_068367680.1">
    <property type="nucleotide sequence ID" value="XM_068498183.1"/>
</dbReference>
<dbReference type="PANTHER" id="PTHR11319">
    <property type="entry name" value="G PROTEIN-COUPLED RECEPTOR-RELATED"/>
    <property type="match status" value="1"/>
</dbReference>
<dbReference type="OrthoDB" id="10693369at2759"/>
<keyword evidence="2" id="KW-0472">Membrane</keyword>
<accession>A0A1J4KUH3</accession>
<feature type="transmembrane region" description="Helical" evidence="2">
    <location>
        <begin position="2674"/>
        <end position="2697"/>
    </location>
</feature>
<dbReference type="Pfam" id="PF13229">
    <property type="entry name" value="Beta_helix"/>
    <property type="match status" value="2"/>
</dbReference>
<dbReference type="PANTHER" id="PTHR11319:SF35">
    <property type="entry name" value="OUTER MEMBRANE PROTEIN PMPC-RELATED"/>
    <property type="match status" value="1"/>
</dbReference>
<proteinExistence type="predicted"/>
<feature type="region of interest" description="Disordered" evidence="1">
    <location>
        <begin position="2613"/>
        <end position="2667"/>
    </location>
</feature>
<dbReference type="InterPro" id="IPR012334">
    <property type="entry name" value="Pectin_lyas_fold"/>
</dbReference>
<evidence type="ECO:0000313" key="5">
    <source>
        <dbReference type="Proteomes" id="UP000179807"/>
    </source>
</evidence>
<dbReference type="InterPro" id="IPR011050">
    <property type="entry name" value="Pectin_lyase_fold/virulence"/>
</dbReference>
<dbReference type="GeneID" id="94832887"/>
<dbReference type="VEuPathDB" id="TrichDB:TRFO_15083"/>
<evidence type="ECO:0000256" key="1">
    <source>
        <dbReference type="SAM" id="MobiDB-lite"/>
    </source>
</evidence>
<dbReference type="SUPFAM" id="SSF51126">
    <property type="entry name" value="Pectin lyase-like"/>
    <property type="match status" value="9"/>
</dbReference>
<sequence length="2774" mass="302013">MGNSNTIIEDCIFDNNKGDKEGGAVAILLSNGRQVRICNCQFLHNQGATQDFNSGEKNNKFGGAVYINGVGEVSIERCIFQKNQAFNGHAIYSLGEGQVWIKDECQFIDNSQNSESQIAIGGSNFDFSNSTISLSNGAQSFSRVISLLSGGSMNIHDATIRDIKSADSIGNAIFIEKGAVHGLVSNVSFIDVGTGKGSAIYCDGSSIDILDNKFIFNKGGDQVSSSIEINSTSSRKCTFNIFNNLFHRSKMAFIYTALEKGSYTPELIIESNTFEDCYAINPCCFEINTYHLFEFNFNKIIKQNPGNQYHLGAIYFHANLINQETFTLSNNYFGENLCNSDYGGGTGLFICNKDEPTNSYPLFTLRFEHCIFYKNGARFSYNDKRGRDNGKGGAFQIGFTESTSNINIEMDNCTFTDNHADKDGGALSIETIGTVKIMNCVFHDNGAGTASRGGSIYFEPDFDHPQGHHNESSCELIEISNTNFSNSDAFNAAAIYCKGGTKQTVLTITENCIFTDNGNKGCSILSEAKKLDMSDSTIQFVSQKARGLETKGETLLTNVKFINNTNNDGNGCALYVPPESEFVRINNCLFDGCGSGGNTSHAPVVIESAPVIFDGSNITFPDANKGIKALDIRAYGLITISNNRISNTNTRGALLYNPSDKFGNPKNENLTIEGNIFDNCLGPNARCFEIFLHSSNVIFSGNTIQNCVEGSNSYLGVIDGLGFLTSFTFDHCVFKNLVTSSDFGGASGLWIANNRQLLNINFESCVWENNQASVQNGDFRCRGHGGAFQCGMTQTVSNVVLRFSDCLFSSNYAEREGGALALHVQGNIIIERCKFNDNHAGQGTMTQVNRGGAIVIHPNYQYGNEIHNVADSINIINCSFNGNFALTDGNAIYIPYATTTDVSVLGSSFYRDSYNRQSSTIVVGAKSLLIDNITLSYEDNLTSRGIWENSTTFTLYNSEFTRCGHQEDGQALNIREATNSAIVDTCKFIDCGYNTNTLSVIVQVCKDFTFTQSEITFTRKKPEYIAAGIYCAYKCSFKLIDSNFTKCLCNTNKAGGAIVYKGMDRPGYTEDIVLDGCVFDNNSNPNALSACAIRITCTSVPELKDVTIKNHNDTSFIVAIFFSEHLRQEVILDHWVFENNCFTSEGRETDDCGGCGLWIAPEKTTAGYKDSWPLTFETCTWRNNHANKLGGAFAYGYSNTLRYIYLNFSKCIFENNICDGDKGGALSFNSQVEVKITKCTFRGNEAKGQHLGHALYVDRRCHVVISGSKFYDNGDTFSTSVVQHSGKQLDFIESEISFSTTEKGCRGIDMDYTGRMNLINSTFTRCNAGVGANSITTFHGGAIRYYKPSDSILDEEITIDGCIFDSNIAGNGCVMVLSTSTVPVLTRNIVKNQNTGRFILSVFFVAFQDVCVVENMEFKNCTCTQGDDSGGSGIWIANQEQISNGRPASLIFRNCTWENNRTPNKGGALHYGNSKTLVGMELTFDKCNFIGNQAQGTGGAVSLLTKSPIVFNECKFTNNHVTPKNANEKSRGSSIFVDSTTPLVSITGCVFNNETADDGNAIFVTSQVPACFVSGCYFQNCGVTGTVVVLECQEILFENNDILFDRVEKACRGLEIRTIAVTTISGSKFQKCRTIGSMAEADRHTWGAGIYLNNSLQSQEQEDFTMEECEFDACEGPNGCAICLNMSSAPVIRSTLCQNHRSGKYIFSIFCTTYFQDLFTIESCTFCNNQFQNSNKEDGGGSAIWISNDQYLLPGAPTKINFKNCNWTKNSGVYGGAFSYGKSDTVSNTELVFEKCHFENNQASGDMGGALFLFTIQPIYIDGCTFINNKVLNNIGKGSQALGGAITLDTSATTCTIIGTTFRKNGAQNGNALYVTEKTAYVELIDSHFLSNSNGNVGSQVLHNGKEIHATNTNFDYETITLHARGVEIINKSMSYFVKCDFTLCETDGWGGGLYINDDVNSKNEEQLTLDGCIFDSCSASNGSAVLCEIMCNPTISHCTVKNMKSGAYVFCFFFREFQEYVTVEECTFQDLKLNKQTTLDGGGSGIWIATDKKLYNGTSSKLTFNKCNFINNVAETNGGAISYGDSPTLKTTFLQLKECLFEGNTANGAQGGALWFTGDEPMLVSKCTFKNNKAVGANNLGGHIYVDSPSEQIQIYDSSFDSSNAQKGNAIYAEAKTKSLQIYGVTFDNCGTSNTVITSNAKDFQLSTSKIIFNESAPSKSARGIDLQIKSTTTITQTDFINCYSTQQGGAIYVDHGNGDSELNESMSITDCTFDGCYGTNGAAMFMRINDQPVLRGNVIKNSRGGNYIISIFYLKFIEYTLLDNCNFENNYLGPTSTADGGGSGIWIAPDKGVADNEIKYLTFSDCTFIGNSVAGSGGAFSYGGSATVKHTVLSFEACRFYHNSALGSGQEAGGGALYLRTTQPVFISKCLFDNNTATYGTGGALYIHTESNVTIENTQIARNQAAEKTSGIYINNEHQLTLFNSTIASNSAAGNNLAASLYLNNEGTAAIDQCKFDFTRQTSQYQITLTGTASSSTLSFNKCCFTHKGTSDETLTHILSTIAGLINVPAGNCFDTSESAGFQHGGGSVNKEKGIFNCNNCEDIYIPTAAPDPTPKATPERTIEPSDLTSLPTSIPTQIPSIEINETSDFNESSSTDNTVDDGNDNSKKVGMIAGIAIGSIVIIVVIIVLLWLFVLRGRSLQHKSDSENASEMNDETISGISGIDTTQDDPIWAGTTATQDNPLFNGGDDEQDEDDQMITNDFEESWGDSVI</sequence>
<dbReference type="SMART" id="SM00710">
    <property type="entry name" value="PbH1"/>
    <property type="match status" value="40"/>
</dbReference>
<dbReference type="InterPro" id="IPR039448">
    <property type="entry name" value="Beta_helix"/>
</dbReference>
<evidence type="ECO:0000313" key="4">
    <source>
        <dbReference type="EMBL" id="OHT14544.1"/>
    </source>
</evidence>
<organism evidence="4 5">
    <name type="scientific">Tritrichomonas foetus</name>
    <dbReference type="NCBI Taxonomy" id="1144522"/>
    <lineage>
        <taxon>Eukaryota</taxon>
        <taxon>Metamonada</taxon>
        <taxon>Parabasalia</taxon>
        <taxon>Tritrichomonadida</taxon>
        <taxon>Tritrichomonadidae</taxon>
        <taxon>Tritrichomonas</taxon>
    </lineage>
</organism>
<dbReference type="Proteomes" id="UP000179807">
    <property type="component" value="Unassembled WGS sequence"/>
</dbReference>